<evidence type="ECO:0000313" key="3">
    <source>
        <dbReference type="Proteomes" id="UP001341281"/>
    </source>
</evidence>
<organism evidence="2 3">
    <name type="scientific">Paspalum notatum var. saurae</name>
    <dbReference type="NCBI Taxonomy" id="547442"/>
    <lineage>
        <taxon>Eukaryota</taxon>
        <taxon>Viridiplantae</taxon>
        <taxon>Streptophyta</taxon>
        <taxon>Embryophyta</taxon>
        <taxon>Tracheophyta</taxon>
        <taxon>Spermatophyta</taxon>
        <taxon>Magnoliopsida</taxon>
        <taxon>Liliopsida</taxon>
        <taxon>Poales</taxon>
        <taxon>Poaceae</taxon>
        <taxon>PACMAD clade</taxon>
        <taxon>Panicoideae</taxon>
        <taxon>Andropogonodae</taxon>
        <taxon>Paspaleae</taxon>
        <taxon>Paspalinae</taxon>
        <taxon>Paspalum</taxon>
    </lineage>
</organism>
<sequence length="172" mass="18641">MQWAGASGRWEQLQPLPDRRRPMPGSAAAHPRGAAPRASGGAALRPWSGSAWGPSPTPAAAVPALPAVGRRVLPWARMRQCEVKVARARWPGAVSLVLRCCGDSPPPSFDALLVTVHGMAHRTGVVRRRRRDNSVSPSLWLSPALRPDTSRDAAIPELDKDTYDEEQSKSFE</sequence>
<protein>
    <submittedName>
        <fullName evidence="2">Uncharacterized protein</fullName>
    </submittedName>
</protein>
<evidence type="ECO:0000313" key="2">
    <source>
        <dbReference type="EMBL" id="WVZ77170.1"/>
    </source>
</evidence>
<proteinExistence type="predicted"/>
<feature type="region of interest" description="Disordered" evidence="1">
    <location>
        <begin position="135"/>
        <end position="172"/>
    </location>
</feature>
<feature type="compositionally biased region" description="Basic and acidic residues" evidence="1">
    <location>
        <begin position="157"/>
        <end position="172"/>
    </location>
</feature>
<reference evidence="2 3" key="1">
    <citation type="submission" date="2024-02" db="EMBL/GenBank/DDBJ databases">
        <title>High-quality chromosome-scale genome assembly of Pensacola bahiagrass (Paspalum notatum Flugge var. saurae).</title>
        <authorList>
            <person name="Vega J.M."/>
            <person name="Podio M."/>
            <person name="Orjuela J."/>
            <person name="Siena L.A."/>
            <person name="Pessino S.C."/>
            <person name="Combes M.C."/>
            <person name="Mariac C."/>
            <person name="Albertini E."/>
            <person name="Pupilli F."/>
            <person name="Ortiz J.P.A."/>
            <person name="Leblanc O."/>
        </authorList>
    </citation>
    <scope>NUCLEOTIDE SEQUENCE [LARGE SCALE GENOMIC DNA]</scope>
    <source>
        <strain evidence="2">R1</strain>
        <tissue evidence="2">Leaf</tissue>
    </source>
</reference>
<dbReference type="EMBL" id="CP144749">
    <property type="protein sequence ID" value="WVZ77170.1"/>
    <property type="molecule type" value="Genomic_DNA"/>
</dbReference>
<feature type="region of interest" description="Disordered" evidence="1">
    <location>
        <begin position="1"/>
        <end position="60"/>
    </location>
</feature>
<feature type="compositionally biased region" description="Low complexity" evidence="1">
    <location>
        <begin position="24"/>
        <end position="46"/>
    </location>
</feature>
<dbReference type="Proteomes" id="UP001341281">
    <property type="component" value="Chromosome 05"/>
</dbReference>
<dbReference type="AlphaFoldDB" id="A0AAQ3WX59"/>
<name>A0AAQ3WX59_PASNO</name>
<feature type="non-terminal residue" evidence="2">
    <location>
        <position position="172"/>
    </location>
</feature>
<keyword evidence="3" id="KW-1185">Reference proteome</keyword>
<evidence type="ECO:0000256" key="1">
    <source>
        <dbReference type="SAM" id="MobiDB-lite"/>
    </source>
</evidence>
<gene>
    <name evidence="2" type="ORF">U9M48_025066</name>
</gene>
<accession>A0AAQ3WX59</accession>